<comment type="subunit">
    <text evidence="3">Homooctamer.</text>
</comment>
<evidence type="ECO:0000313" key="10">
    <source>
        <dbReference type="EMBL" id="TFJ95763.1"/>
    </source>
</evidence>
<dbReference type="GO" id="GO:0005978">
    <property type="term" value="P:glycogen biosynthetic process"/>
    <property type="evidence" value="ECO:0007669"/>
    <property type="project" value="UniProtKB-UniPathway"/>
</dbReference>
<dbReference type="EMBL" id="QXTE01001491">
    <property type="protein sequence ID" value="TFJ95763.1"/>
    <property type="molecule type" value="Genomic_DNA"/>
</dbReference>
<dbReference type="Pfam" id="PF01704">
    <property type="entry name" value="UDPGP"/>
    <property type="match status" value="1"/>
</dbReference>
<dbReference type="InterPro" id="IPR002618">
    <property type="entry name" value="UDPGP_fam"/>
</dbReference>
<keyword evidence="11" id="KW-1185">Reference proteome</keyword>
<dbReference type="UniPathway" id="UPA00164"/>
<dbReference type="Gene3D" id="3.90.550.10">
    <property type="entry name" value="Spore Coat Polysaccharide Biosynthesis Protein SpsA, Chain A"/>
    <property type="match status" value="1"/>
</dbReference>
<keyword evidence="7" id="KW-0548">Nucleotidyltransferase</keyword>
<comment type="catalytic activity">
    <reaction evidence="9">
        <text>alpha-D-glucose 1-phosphate + UTP + H(+) = UDP-alpha-D-glucose + diphosphate</text>
        <dbReference type="Rhea" id="RHEA:19889"/>
        <dbReference type="ChEBI" id="CHEBI:15378"/>
        <dbReference type="ChEBI" id="CHEBI:33019"/>
        <dbReference type="ChEBI" id="CHEBI:46398"/>
        <dbReference type="ChEBI" id="CHEBI:58601"/>
        <dbReference type="ChEBI" id="CHEBI:58885"/>
        <dbReference type="EC" id="2.7.7.9"/>
    </reaction>
    <physiologicalReaction direction="left-to-right" evidence="9">
        <dbReference type="Rhea" id="RHEA:19890"/>
    </physiologicalReaction>
</comment>
<name>A0A4D9DLI1_9SAUR</name>
<evidence type="ECO:0000256" key="4">
    <source>
        <dbReference type="ARBA" id="ARBA00012415"/>
    </source>
</evidence>
<evidence type="ECO:0000256" key="7">
    <source>
        <dbReference type="ARBA" id="ARBA00022695"/>
    </source>
</evidence>
<comment type="similarity">
    <text evidence="2">Belongs to the UDPGP type 1 family.</text>
</comment>
<evidence type="ECO:0000256" key="5">
    <source>
        <dbReference type="ARBA" id="ARBA00019048"/>
    </source>
</evidence>
<evidence type="ECO:0000256" key="8">
    <source>
        <dbReference type="ARBA" id="ARBA00023579"/>
    </source>
</evidence>
<comment type="pathway">
    <text evidence="1">Glycan biosynthesis; glycogen biosynthesis.</text>
</comment>
<protein>
    <recommendedName>
        <fullName evidence="5">UTP--glucose-1-phosphate uridylyltransferase</fullName>
        <ecNumber evidence="4">2.7.7.9</ecNumber>
    </recommendedName>
</protein>
<evidence type="ECO:0000256" key="2">
    <source>
        <dbReference type="ARBA" id="ARBA00010401"/>
    </source>
</evidence>
<comment type="function">
    <text evidence="8">UTP--glucose-1-phosphate uridylyltransferase catalyzing the conversion of glucose-1-phosphate into UDP-glucose, a crucial precursor for the production of glycogen.</text>
</comment>
<evidence type="ECO:0000256" key="9">
    <source>
        <dbReference type="ARBA" id="ARBA00047432"/>
    </source>
</evidence>
<dbReference type="PANTHER" id="PTHR43511">
    <property type="match status" value="1"/>
</dbReference>
<accession>A0A4D9DLI1</accession>
<dbReference type="SUPFAM" id="SSF53448">
    <property type="entry name" value="Nucleotide-diphospho-sugar transferases"/>
    <property type="match status" value="1"/>
</dbReference>
<organism evidence="10 11">
    <name type="scientific">Platysternon megacephalum</name>
    <name type="common">big-headed turtle</name>
    <dbReference type="NCBI Taxonomy" id="55544"/>
    <lineage>
        <taxon>Eukaryota</taxon>
        <taxon>Metazoa</taxon>
        <taxon>Chordata</taxon>
        <taxon>Craniata</taxon>
        <taxon>Vertebrata</taxon>
        <taxon>Euteleostomi</taxon>
        <taxon>Archelosauria</taxon>
        <taxon>Testudinata</taxon>
        <taxon>Testudines</taxon>
        <taxon>Cryptodira</taxon>
        <taxon>Durocryptodira</taxon>
        <taxon>Testudinoidea</taxon>
        <taxon>Platysternidae</taxon>
        <taxon>Platysternon</taxon>
    </lineage>
</organism>
<sequence>MGCKGPKSLIGVRNENTFLDLTVQQIEAKTPIEILANLETLPLTNLLRLKIETGPSERYPRINKESLLPIAKDVSYSGENTEAWYPPGHGDIYSSFYNSGLLDTLIGEGKEYIFVSNIDNLGATVDLYILNHLMNPPNGKCCEFVMEVTNKTRADVKVKMYLFKSIHPLTDLAKF</sequence>
<proteinExistence type="inferred from homology"/>
<evidence type="ECO:0000256" key="6">
    <source>
        <dbReference type="ARBA" id="ARBA00022679"/>
    </source>
</evidence>
<evidence type="ECO:0000256" key="1">
    <source>
        <dbReference type="ARBA" id="ARBA00004964"/>
    </source>
</evidence>
<dbReference type="Proteomes" id="UP000297703">
    <property type="component" value="Unassembled WGS sequence"/>
</dbReference>
<dbReference type="EC" id="2.7.7.9" evidence="4"/>
<reference evidence="10 11" key="1">
    <citation type="submission" date="2019-04" db="EMBL/GenBank/DDBJ databases">
        <title>Draft genome of the big-headed turtle Platysternon megacephalum.</title>
        <authorList>
            <person name="Gong S."/>
        </authorList>
    </citation>
    <scope>NUCLEOTIDE SEQUENCE [LARGE SCALE GENOMIC DNA]</scope>
    <source>
        <strain evidence="10">DO16091913</strain>
        <tissue evidence="10">Muscle</tissue>
    </source>
</reference>
<dbReference type="STRING" id="55544.A0A4D9DLI1"/>
<dbReference type="InterPro" id="IPR029044">
    <property type="entry name" value="Nucleotide-diphossugar_trans"/>
</dbReference>
<comment type="caution">
    <text evidence="10">The sequence shown here is derived from an EMBL/GenBank/DDBJ whole genome shotgun (WGS) entry which is preliminary data.</text>
</comment>
<dbReference type="GO" id="GO:0006011">
    <property type="term" value="P:UDP-alpha-D-glucose metabolic process"/>
    <property type="evidence" value="ECO:0007669"/>
    <property type="project" value="InterPro"/>
</dbReference>
<dbReference type="InterPro" id="IPR016267">
    <property type="entry name" value="UDPGP_trans"/>
</dbReference>
<evidence type="ECO:0000256" key="3">
    <source>
        <dbReference type="ARBA" id="ARBA00011823"/>
    </source>
</evidence>
<gene>
    <name evidence="10" type="ORF">DR999_PMT22555</name>
</gene>
<dbReference type="AlphaFoldDB" id="A0A4D9DLI1"/>
<dbReference type="GO" id="GO:0003983">
    <property type="term" value="F:UTP:glucose-1-phosphate uridylyltransferase activity"/>
    <property type="evidence" value="ECO:0007669"/>
    <property type="project" value="UniProtKB-EC"/>
</dbReference>
<reference evidence="10 11" key="2">
    <citation type="submission" date="2019-04" db="EMBL/GenBank/DDBJ databases">
        <title>The genome sequence of big-headed turtle.</title>
        <authorList>
            <person name="Gong S."/>
        </authorList>
    </citation>
    <scope>NUCLEOTIDE SEQUENCE [LARGE SCALE GENOMIC DNA]</scope>
    <source>
        <strain evidence="10">DO16091913</strain>
        <tissue evidence="10">Muscle</tissue>
    </source>
</reference>
<dbReference type="OrthoDB" id="932129at2759"/>
<keyword evidence="6" id="KW-0808">Transferase</keyword>
<evidence type="ECO:0000313" key="11">
    <source>
        <dbReference type="Proteomes" id="UP000297703"/>
    </source>
</evidence>